<dbReference type="OrthoDB" id="9759785at2"/>
<keyword evidence="4 7" id="KW-0560">Oxidoreductase</keyword>
<evidence type="ECO:0000256" key="3">
    <source>
        <dbReference type="ARBA" id="ARBA00012280"/>
    </source>
</evidence>
<accession>A0A451CWQ9</accession>
<dbReference type="Gene3D" id="3.40.50.970">
    <property type="match status" value="1"/>
</dbReference>
<evidence type="ECO:0000313" key="8">
    <source>
        <dbReference type="Proteomes" id="UP000294466"/>
    </source>
</evidence>
<dbReference type="Gene3D" id="1.10.287.1150">
    <property type="entry name" value="TPP helical domain"/>
    <property type="match status" value="1"/>
</dbReference>
<dbReference type="PANTHER" id="PTHR23152">
    <property type="entry name" value="2-OXOGLUTARATE DEHYDROGENASE"/>
    <property type="match status" value="1"/>
</dbReference>
<dbReference type="RefSeq" id="WP_154060803.1">
    <property type="nucleotide sequence ID" value="NZ_LR217692.1"/>
</dbReference>
<dbReference type="Pfam" id="PF02779">
    <property type="entry name" value="Transket_pyr"/>
    <property type="match status" value="1"/>
</dbReference>
<proteinExistence type="predicted"/>
<dbReference type="GO" id="GO:0005829">
    <property type="term" value="C:cytosol"/>
    <property type="evidence" value="ECO:0007669"/>
    <property type="project" value="TreeGrafter"/>
</dbReference>
<dbReference type="GO" id="GO:0030976">
    <property type="term" value="F:thiamine pyrophosphate binding"/>
    <property type="evidence" value="ECO:0007669"/>
    <property type="project" value="InterPro"/>
</dbReference>
<dbReference type="GO" id="GO:0006099">
    <property type="term" value="P:tricarboxylic acid cycle"/>
    <property type="evidence" value="ECO:0007669"/>
    <property type="project" value="TreeGrafter"/>
</dbReference>
<dbReference type="Gene3D" id="3.40.50.11610">
    <property type="entry name" value="Multifunctional 2-oxoglutarate metabolism enzyme, C-terminal domain"/>
    <property type="match status" value="1"/>
</dbReference>
<comment type="cofactor">
    <cofactor evidence="1">
        <name>thiamine diphosphate</name>
        <dbReference type="ChEBI" id="CHEBI:58937"/>
    </cofactor>
</comment>
<evidence type="ECO:0000256" key="2">
    <source>
        <dbReference type="ARBA" id="ARBA00003906"/>
    </source>
</evidence>
<evidence type="ECO:0000256" key="4">
    <source>
        <dbReference type="ARBA" id="ARBA00023002"/>
    </source>
</evidence>
<evidence type="ECO:0000256" key="5">
    <source>
        <dbReference type="ARBA" id="ARBA00023052"/>
    </source>
</evidence>
<dbReference type="AlphaFoldDB" id="A0A451CWQ9"/>
<dbReference type="Gene3D" id="3.40.50.12470">
    <property type="match status" value="1"/>
</dbReference>
<dbReference type="InterPro" id="IPR001017">
    <property type="entry name" value="DH_E1"/>
</dbReference>
<dbReference type="InterPro" id="IPR031717">
    <property type="entry name" value="ODO-1/KGD_C"/>
</dbReference>
<keyword evidence="5" id="KW-0786">Thiamine pyrophosphate</keyword>
<dbReference type="PIRSF" id="PIRSF000157">
    <property type="entry name" value="Oxoglu_dh_E1"/>
    <property type="match status" value="1"/>
</dbReference>
<dbReference type="NCBIfam" id="NF006914">
    <property type="entry name" value="PRK09404.1"/>
    <property type="match status" value="1"/>
</dbReference>
<comment type="function">
    <text evidence="2">E1 component of the 2-oxoglutarate dehydrogenase (OGDH) complex which catalyzes the decarboxylation of 2-oxoglutarate, the first step in the conversion of 2-oxoglutarate to succinyl-CoA and CO(2).</text>
</comment>
<dbReference type="NCBIfam" id="NF008907">
    <property type="entry name" value="PRK12270.1"/>
    <property type="match status" value="1"/>
</dbReference>
<dbReference type="SMART" id="SM00861">
    <property type="entry name" value="Transket_pyr"/>
    <property type="match status" value="1"/>
</dbReference>
<dbReference type="InterPro" id="IPR011603">
    <property type="entry name" value="2oxoglutarate_DH_E1"/>
</dbReference>
<dbReference type="InterPro" id="IPR029061">
    <property type="entry name" value="THDP-binding"/>
</dbReference>
<organism evidence="7 8">
    <name type="scientific">Buchnera aphidicola</name>
    <name type="common">Cinara cf. splendens/pseudotsugae 3390</name>
    <dbReference type="NCBI Taxonomy" id="2518980"/>
    <lineage>
        <taxon>Bacteria</taxon>
        <taxon>Pseudomonadati</taxon>
        <taxon>Pseudomonadota</taxon>
        <taxon>Gammaproteobacteria</taxon>
        <taxon>Enterobacterales</taxon>
        <taxon>Erwiniaceae</taxon>
        <taxon>Buchnera</taxon>
    </lineage>
</organism>
<dbReference type="EC" id="1.2.4.2" evidence="3"/>
<dbReference type="NCBIfam" id="TIGR00239">
    <property type="entry name" value="2oxo_dh_E1"/>
    <property type="match status" value="1"/>
</dbReference>
<protein>
    <recommendedName>
        <fullName evidence="3">oxoglutarate dehydrogenase (succinyl-transferring)</fullName>
        <ecNumber evidence="3">1.2.4.2</ecNumber>
    </recommendedName>
</protein>
<dbReference type="GO" id="GO:0045252">
    <property type="term" value="C:oxoglutarate dehydrogenase complex"/>
    <property type="evidence" value="ECO:0007669"/>
    <property type="project" value="TreeGrafter"/>
</dbReference>
<dbReference type="Pfam" id="PF16870">
    <property type="entry name" value="OxoGdeHyase_C"/>
    <property type="match status" value="1"/>
</dbReference>
<dbReference type="InterPro" id="IPR005475">
    <property type="entry name" value="Transketolase-like_Pyr-bd"/>
</dbReference>
<reference evidence="7 8" key="1">
    <citation type="submission" date="2019-02" db="EMBL/GenBank/DDBJ databases">
        <authorList>
            <person name="Manzano-Marin A."/>
            <person name="Manzano-Marin A."/>
        </authorList>
    </citation>
    <scope>NUCLEOTIDE SEQUENCE [LARGE SCALE GENOMIC DNA]</scope>
    <source>
        <strain evidence="7 8">BuCisplendens/pseudotsugae</strain>
    </source>
</reference>
<sequence>MKNKKKIFSLWNTGWLYSNNQLFLENIYKKFLSNSKTLDSCWKKTFNNISNNKHMTNSNNITNKPNSQIKKNTLYSYSDVTSKNLTQKYKNELLKEKFLKLINSYRIYGHYVSNLNPLIFLKKTKNIPELSHLFHNIQLKELNHKINFNFLCFRKNINSFNEIYSFFKKKYCGYIGFEYMHLNNIKQKKWLKNYIETKNVKNSLSSNEKRKILEDLIQSTTFEKFIHTKFPGNKRFSLEGCDILIPVLKKIIMFCIKKKTKKIFLGMAHRGRLNVMHNVLHYDVLSMFHKTTLSCKNHNGTGDVKYHIGLKKTIQKNNKKVEINLLDNPSHLEIITPVVIGCCKFFLDQKSSQYNPLPIIIHGDAAFIGQGVIQETLNMSQVPAYNVLGSVHIIINNQIAFTTSKKKHLRTSFYCTDIAKMINSPIFHVNADQPEHVIFTIKLALKFRYLFKKDVFIELVCYRRLGHNEVDDPYITQPKMYNTIKKHKSICILYSKKIINILKEKDTSYEQLYIHFMQKLYKKIQNYNSNKNNLKKLHYNKHPKKYLINQNHDLNSLKRIATELFTLPKNLIVHNQVKKIFFNRTQMINNKIPLDWGSAENLVYAVLMYYGVTCRLTGEDVRRGTFCHRHASVICQQKNTAYIPLQNLSSVSGSFYVWDSVLSEESTLAFEYGYSKVSHTTLNIWEAQFGDFSNGAQIVIDQFITSSLQKWGHSSSLVILLPHGYEGQGPEHSSGRLERYLQLCAQNNIKIYIPTTVSQMYHILLKQGCSMSKIPIIIFTPKSLLRNPLTFIFMKELLIEKFHKILFTQSNNTYNSISYIIFCSGKIYYELLSFYQKNNIIDTVIIRIEQLYPFPYLKINKAIKKFTQVKYFIWCQEEPINQGSWKYIYFYFKKYILINYKSIFLKYIGRPKFSSTAEGNLIDHTIQQKKIIESAFSMSMKKIISEKYE</sequence>
<dbReference type="PANTHER" id="PTHR23152:SF4">
    <property type="entry name" value="2-OXOADIPATE DEHYDROGENASE COMPLEX COMPONENT E1"/>
    <property type="match status" value="1"/>
</dbReference>
<dbReference type="GO" id="GO:0004591">
    <property type="term" value="F:oxoglutarate dehydrogenase (succinyl-transferring) activity"/>
    <property type="evidence" value="ECO:0007669"/>
    <property type="project" value="UniProtKB-EC"/>
</dbReference>
<dbReference type="InterPro" id="IPR042179">
    <property type="entry name" value="KGD_C_sf"/>
</dbReference>
<evidence type="ECO:0000313" key="7">
    <source>
        <dbReference type="EMBL" id="VFP77774.1"/>
    </source>
</evidence>
<dbReference type="SUPFAM" id="SSF52518">
    <property type="entry name" value="Thiamin diphosphate-binding fold (THDP-binding)"/>
    <property type="match status" value="2"/>
</dbReference>
<dbReference type="EMBL" id="LR217692">
    <property type="protein sequence ID" value="VFP77774.1"/>
    <property type="molecule type" value="Genomic_DNA"/>
</dbReference>
<name>A0A451CWQ9_9GAMM</name>
<gene>
    <name evidence="7" type="primary">sucA</name>
    <name evidence="7" type="ORF">BUCISPPS3390_196</name>
</gene>
<dbReference type="Pfam" id="PF00676">
    <property type="entry name" value="E1_dh"/>
    <property type="match status" value="1"/>
</dbReference>
<evidence type="ECO:0000259" key="6">
    <source>
        <dbReference type="SMART" id="SM00861"/>
    </source>
</evidence>
<evidence type="ECO:0000256" key="1">
    <source>
        <dbReference type="ARBA" id="ARBA00001964"/>
    </source>
</evidence>
<dbReference type="Proteomes" id="UP000294466">
    <property type="component" value="Chromosome"/>
</dbReference>
<feature type="domain" description="Transketolase-like pyrimidine-binding" evidence="6">
    <location>
        <begin position="594"/>
        <end position="787"/>
    </location>
</feature>